<evidence type="ECO:0000256" key="8">
    <source>
        <dbReference type="PROSITE-ProRule" id="PRU01360"/>
    </source>
</evidence>
<dbReference type="Gene3D" id="2.170.130.10">
    <property type="entry name" value="TonB-dependent receptor, plug domain"/>
    <property type="match status" value="1"/>
</dbReference>
<feature type="domain" description="TonB-dependent receptor-like beta-barrel" evidence="10">
    <location>
        <begin position="436"/>
        <end position="986"/>
    </location>
</feature>
<proteinExistence type="inferred from homology"/>
<evidence type="ECO:0000313" key="13">
    <source>
        <dbReference type="Proteomes" id="UP000318509"/>
    </source>
</evidence>
<dbReference type="GO" id="GO:0009279">
    <property type="term" value="C:cell outer membrane"/>
    <property type="evidence" value="ECO:0007669"/>
    <property type="project" value="UniProtKB-SubCell"/>
</dbReference>
<keyword evidence="6 8" id="KW-0472">Membrane</keyword>
<dbReference type="PANTHER" id="PTHR47234">
    <property type="match status" value="1"/>
</dbReference>
<evidence type="ECO:0000259" key="11">
    <source>
        <dbReference type="Pfam" id="PF07715"/>
    </source>
</evidence>
<evidence type="ECO:0000256" key="3">
    <source>
        <dbReference type="ARBA" id="ARBA00022452"/>
    </source>
</evidence>
<evidence type="ECO:0000259" key="10">
    <source>
        <dbReference type="Pfam" id="PF00593"/>
    </source>
</evidence>
<comment type="similarity">
    <text evidence="8 9">Belongs to the TonB-dependent receptor family.</text>
</comment>
<name>A0A537JTI3_9BACT</name>
<dbReference type="Gene3D" id="2.40.170.20">
    <property type="entry name" value="TonB-dependent receptor, beta-barrel domain"/>
    <property type="match status" value="1"/>
</dbReference>
<dbReference type="PROSITE" id="PS52016">
    <property type="entry name" value="TONB_DEPENDENT_REC_3"/>
    <property type="match status" value="1"/>
</dbReference>
<dbReference type="InterPro" id="IPR012910">
    <property type="entry name" value="Plug_dom"/>
</dbReference>
<dbReference type="PANTHER" id="PTHR47234:SF1">
    <property type="entry name" value="TONB-DEPENDENT RECEPTOR"/>
    <property type="match status" value="1"/>
</dbReference>
<dbReference type="Pfam" id="PF00593">
    <property type="entry name" value="TonB_dep_Rec_b-barrel"/>
    <property type="match status" value="1"/>
</dbReference>
<keyword evidence="5 9" id="KW-0798">TonB box</keyword>
<dbReference type="EMBL" id="VBAK01000177">
    <property type="protein sequence ID" value="TMI86845.1"/>
    <property type="molecule type" value="Genomic_DNA"/>
</dbReference>
<evidence type="ECO:0000256" key="6">
    <source>
        <dbReference type="ARBA" id="ARBA00023136"/>
    </source>
</evidence>
<dbReference type="Pfam" id="PF07715">
    <property type="entry name" value="Plug"/>
    <property type="match status" value="1"/>
</dbReference>
<evidence type="ECO:0000256" key="2">
    <source>
        <dbReference type="ARBA" id="ARBA00022448"/>
    </source>
</evidence>
<keyword evidence="7 8" id="KW-0998">Cell outer membrane</keyword>
<keyword evidence="2 8" id="KW-0813">Transport</keyword>
<evidence type="ECO:0000256" key="7">
    <source>
        <dbReference type="ARBA" id="ARBA00023237"/>
    </source>
</evidence>
<evidence type="ECO:0000256" key="1">
    <source>
        <dbReference type="ARBA" id="ARBA00004571"/>
    </source>
</evidence>
<evidence type="ECO:0000313" key="12">
    <source>
        <dbReference type="EMBL" id="TMI86845.1"/>
    </source>
</evidence>
<organism evidence="12 13">
    <name type="scientific">Candidatus Segetimicrobium genomatis</name>
    <dbReference type="NCBI Taxonomy" id="2569760"/>
    <lineage>
        <taxon>Bacteria</taxon>
        <taxon>Bacillati</taxon>
        <taxon>Candidatus Sysuimicrobiota</taxon>
        <taxon>Candidatus Sysuimicrobiia</taxon>
        <taxon>Candidatus Sysuimicrobiales</taxon>
        <taxon>Candidatus Segetimicrobiaceae</taxon>
        <taxon>Candidatus Segetimicrobium</taxon>
    </lineage>
</organism>
<dbReference type="InterPro" id="IPR000531">
    <property type="entry name" value="Beta-barrel_TonB"/>
</dbReference>
<evidence type="ECO:0000256" key="4">
    <source>
        <dbReference type="ARBA" id="ARBA00022692"/>
    </source>
</evidence>
<dbReference type="InterPro" id="IPR037066">
    <property type="entry name" value="Plug_dom_sf"/>
</dbReference>
<comment type="subcellular location">
    <subcellularLocation>
        <location evidence="1 8">Cell outer membrane</location>
        <topology evidence="1 8">Multi-pass membrane protein</topology>
    </subcellularLocation>
</comment>
<sequence>MWVKTRCRHATEPSARLEPAANIATLLDPRPAGLRGGTIARTSTRTDAASSLQGGHMTRYPVARTIKSALAVSAITAASGAVAVYAQVPPPTQPSSGQKLEEIVVTGSLIKRSDFDTPSPVQVVTAEDLEQSGYTSVSEVLRNIASNGQGTLSQSFGLAFAGGGAGVALRGLTVGGTLTLIDGARMIPYPLSDDSQRNFVDVSSIPFNVVERIDVLKDGASAAYGSDAVAGVVNVVLKKSFTGFQVSVEGGAPEHTGGVTEHLGALGGVGDLISDGYNAYLAIEYRHQDNILLPKRSGFWTNENFLPYGGFDTRYGSPNSSPATSLFPQILGGYVINPATAVLDASTHFLNTSACANYAAYQAGACIYNPPFQVQPQTGNVNVLGRFTKNLFGEWQGIATASMFRSESEQVGSLNNNSYPFLNGLNTTTLVAYGPNANPTSVTTGPILLPVGHPNNPFNAPAPFVADFPQLGMAQTQFVTNTYRLFGEIKGKAGGFDVDGSLGFMYADLTQKFFGSISPAALLNAANSNFNFATATPAQLEAAVAPEMETKDTNTMQLADVHGTRELASLPGGPLSMAVGVGFYHLYKNSPSAPGITNGLQFGNGAYAIGGQTNDNAYLELAAPAWRGLEINGAVRYDHYNQYGSSTTPKFGLKYTPFRMLTLRGTFGKGFRAPNSAESGKSAALFGGAPFNDATLCPNPGTPNSPGNFPSQCNLGLVGLQVSSPNLQPEKSTNWTGGVIFTPFANTKISFDYWDIKVNQDIQSGVSVFLIGLNGGIPASDFPIIRGPQQTLPFVNAMGQTVNMQTPVGPVLYQAFPYFNLTQTHVNGIDLDAASHFDIGTLGKLTTSLNATYMFHYIFALAGGINADLAGTHGPEIISGDTGSPKERATASLAWDRGPVNVTASVNFVGRFNVTDPSLPIFGIDNCPGAIAFGGLGGPQATRFASPAAVPASLLGYCDVKAFTDVDLYLRYAFSKNLTVHGAILNAFATSPPVDLQTYGASGNDPYNPAMHQAGAIGRFFNLGMSYSF</sequence>
<dbReference type="InterPro" id="IPR039426">
    <property type="entry name" value="TonB-dep_rcpt-like"/>
</dbReference>
<protein>
    <submittedName>
        <fullName evidence="12">TonB-dependent receptor</fullName>
    </submittedName>
</protein>
<evidence type="ECO:0000256" key="9">
    <source>
        <dbReference type="RuleBase" id="RU003357"/>
    </source>
</evidence>
<feature type="domain" description="TonB-dependent receptor plug" evidence="11">
    <location>
        <begin position="115"/>
        <end position="232"/>
    </location>
</feature>
<dbReference type="Proteomes" id="UP000318509">
    <property type="component" value="Unassembled WGS sequence"/>
</dbReference>
<reference evidence="12 13" key="1">
    <citation type="journal article" date="2019" name="Nat. Microbiol.">
        <title>Mediterranean grassland soil C-N compound turnover is dependent on rainfall and depth, and is mediated by genomically divergent microorganisms.</title>
        <authorList>
            <person name="Diamond S."/>
            <person name="Andeer P.F."/>
            <person name="Li Z."/>
            <person name="Crits-Christoph A."/>
            <person name="Burstein D."/>
            <person name="Anantharaman K."/>
            <person name="Lane K.R."/>
            <person name="Thomas B.C."/>
            <person name="Pan C."/>
            <person name="Northen T.R."/>
            <person name="Banfield J.F."/>
        </authorList>
    </citation>
    <scope>NUCLEOTIDE SEQUENCE [LARGE SCALE GENOMIC DNA]</scope>
    <source>
        <strain evidence="12">NP_3</strain>
    </source>
</reference>
<dbReference type="SUPFAM" id="SSF56935">
    <property type="entry name" value="Porins"/>
    <property type="match status" value="1"/>
</dbReference>
<keyword evidence="3 8" id="KW-1134">Transmembrane beta strand</keyword>
<comment type="caution">
    <text evidence="12">The sequence shown here is derived from an EMBL/GenBank/DDBJ whole genome shotgun (WGS) entry which is preliminary data.</text>
</comment>
<keyword evidence="4 8" id="KW-0812">Transmembrane</keyword>
<evidence type="ECO:0000256" key="5">
    <source>
        <dbReference type="ARBA" id="ARBA00023077"/>
    </source>
</evidence>
<accession>A0A537JTI3</accession>
<dbReference type="InterPro" id="IPR036942">
    <property type="entry name" value="Beta-barrel_TonB_sf"/>
</dbReference>
<gene>
    <name evidence="12" type="ORF">E6H00_17385</name>
</gene>
<keyword evidence="12" id="KW-0675">Receptor</keyword>
<dbReference type="AlphaFoldDB" id="A0A537JTI3"/>